<dbReference type="Pfam" id="PF07690">
    <property type="entry name" value="MFS_1"/>
    <property type="match status" value="2"/>
</dbReference>
<organism evidence="7 8">
    <name type="scientific">Hymenobacter tibetensis</name>
    <dbReference type="NCBI Taxonomy" id="497967"/>
    <lineage>
        <taxon>Bacteria</taxon>
        <taxon>Pseudomonadati</taxon>
        <taxon>Bacteroidota</taxon>
        <taxon>Cytophagia</taxon>
        <taxon>Cytophagales</taxon>
        <taxon>Hymenobacteraceae</taxon>
        <taxon>Hymenobacter</taxon>
    </lineage>
</organism>
<keyword evidence="3 5" id="KW-1133">Transmembrane helix</keyword>
<feature type="transmembrane region" description="Helical" evidence="5">
    <location>
        <begin position="339"/>
        <end position="361"/>
    </location>
</feature>
<feature type="transmembrane region" description="Helical" evidence="5">
    <location>
        <begin position="207"/>
        <end position="226"/>
    </location>
</feature>
<dbReference type="EMBL" id="CP094669">
    <property type="protein sequence ID" value="UOG76870.1"/>
    <property type="molecule type" value="Genomic_DNA"/>
</dbReference>
<feature type="transmembrane region" description="Helical" evidence="5">
    <location>
        <begin position="424"/>
        <end position="443"/>
    </location>
</feature>
<feature type="transmembrane region" description="Helical" evidence="5">
    <location>
        <begin position="76"/>
        <end position="97"/>
    </location>
</feature>
<feature type="transmembrane region" description="Helical" evidence="5">
    <location>
        <begin position="397"/>
        <end position="418"/>
    </location>
</feature>
<gene>
    <name evidence="7" type="ORF">MTX78_09785</name>
</gene>
<dbReference type="PANTHER" id="PTHR23514:SF13">
    <property type="entry name" value="INNER MEMBRANE PROTEIN YBJJ"/>
    <property type="match status" value="1"/>
</dbReference>
<sequence>MQLLPLSSPTHYAPIGALWVFLWLPTCPLPSGYGGFLRGAKYLLRAGQHPTTPVPISFFAMITETHPSSVPARSRLVHRVAVGASFFLQGLCFSSWAARIPTVQQRLGLSDTELGGVLLAVPVGLLASLPLSGWLVARYGSKRITILGLSLYAMVLALLGLAGSTTQLMAGLVFFGLAANMANISVNTQAVGVEALYDKSIMASFHGVWSLAGFLGAAIGTLMIGYGVAPLVHFLCITAAVALGILLMRPYLLPTDAGQDPNQPVFVLPDKSLLLLGVLAFCSLLCEGTMFDWSGVYFSKVVKAQNAWAGVGFTAFMSTMAAGRFVADSFTDRFGRRRTLQLSGLFTAAGLLLAVLLPTLVPATMGFMLVGIGVSSVVPLVYGAAGRSTVMSPGMALAAVSTVGFAGFLLGPPLIGLVAGATSLRVSFAIIALMGVCVTVLATRARV</sequence>
<keyword evidence="4 5" id="KW-0472">Membrane</keyword>
<feature type="domain" description="Major facilitator superfamily (MFS) profile" evidence="6">
    <location>
        <begin position="272"/>
        <end position="447"/>
    </location>
</feature>
<keyword evidence="2 5" id="KW-0812">Transmembrane</keyword>
<dbReference type="InterPro" id="IPR020846">
    <property type="entry name" value="MFS_dom"/>
</dbReference>
<evidence type="ECO:0000256" key="2">
    <source>
        <dbReference type="ARBA" id="ARBA00022692"/>
    </source>
</evidence>
<dbReference type="SUPFAM" id="SSF103473">
    <property type="entry name" value="MFS general substrate transporter"/>
    <property type="match status" value="1"/>
</dbReference>
<protein>
    <submittedName>
        <fullName evidence="7">MFS transporter</fullName>
    </submittedName>
</protein>
<reference evidence="7 8" key="1">
    <citation type="submission" date="2022-03" db="EMBL/GenBank/DDBJ databases">
        <title>Hymenobactersp. isolated from the air.</title>
        <authorList>
            <person name="Won M."/>
            <person name="Kwon S.-W."/>
        </authorList>
    </citation>
    <scope>NUCLEOTIDE SEQUENCE [LARGE SCALE GENOMIC DNA]</scope>
    <source>
        <strain evidence="7 8">KACC 21982</strain>
    </source>
</reference>
<evidence type="ECO:0000256" key="4">
    <source>
        <dbReference type="ARBA" id="ARBA00023136"/>
    </source>
</evidence>
<dbReference type="PANTHER" id="PTHR23514">
    <property type="entry name" value="BYPASS OF STOP CODON PROTEIN 6"/>
    <property type="match status" value="1"/>
</dbReference>
<feature type="transmembrane region" description="Helical" evidence="5">
    <location>
        <begin position="12"/>
        <end position="36"/>
    </location>
</feature>
<feature type="transmembrane region" description="Helical" evidence="5">
    <location>
        <begin position="117"/>
        <end position="137"/>
    </location>
</feature>
<evidence type="ECO:0000256" key="5">
    <source>
        <dbReference type="SAM" id="Phobius"/>
    </source>
</evidence>
<feature type="transmembrane region" description="Helical" evidence="5">
    <location>
        <begin position="144"/>
        <end position="162"/>
    </location>
</feature>
<name>A0ABY4D2X4_9BACT</name>
<evidence type="ECO:0000313" key="8">
    <source>
        <dbReference type="Proteomes" id="UP000831113"/>
    </source>
</evidence>
<dbReference type="InterPro" id="IPR011701">
    <property type="entry name" value="MFS"/>
</dbReference>
<feature type="transmembrane region" description="Helical" evidence="5">
    <location>
        <begin position="232"/>
        <end position="252"/>
    </location>
</feature>
<evidence type="ECO:0000313" key="7">
    <source>
        <dbReference type="EMBL" id="UOG76870.1"/>
    </source>
</evidence>
<evidence type="ECO:0000256" key="3">
    <source>
        <dbReference type="ARBA" id="ARBA00022989"/>
    </source>
</evidence>
<feature type="transmembrane region" description="Helical" evidence="5">
    <location>
        <begin position="273"/>
        <end position="295"/>
    </location>
</feature>
<keyword evidence="8" id="KW-1185">Reference proteome</keyword>
<dbReference type="InterPro" id="IPR051788">
    <property type="entry name" value="MFS_Transporter"/>
</dbReference>
<accession>A0ABY4D2X4</accession>
<dbReference type="Proteomes" id="UP000831113">
    <property type="component" value="Chromosome"/>
</dbReference>
<comment type="subcellular location">
    <subcellularLocation>
        <location evidence="1">Membrane</location>
        <topology evidence="1">Multi-pass membrane protein</topology>
    </subcellularLocation>
</comment>
<evidence type="ECO:0000259" key="6">
    <source>
        <dbReference type="PROSITE" id="PS50850"/>
    </source>
</evidence>
<evidence type="ECO:0000256" key="1">
    <source>
        <dbReference type="ARBA" id="ARBA00004141"/>
    </source>
</evidence>
<dbReference type="InterPro" id="IPR036259">
    <property type="entry name" value="MFS_trans_sf"/>
</dbReference>
<dbReference type="CDD" id="cd17393">
    <property type="entry name" value="MFS_MosC_like"/>
    <property type="match status" value="1"/>
</dbReference>
<dbReference type="Gene3D" id="1.20.1250.20">
    <property type="entry name" value="MFS general substrate transporter like domains"/>
    <property type="match status" value="2"/>
</dbReference>
<dbReference type="PROSITE" id="PS50850">
    <property type="entry name" value="MFS"/>
    <property type="match status" value="1"/>
</dbReference>
<feature type="transmembrane region" description="Helical" evidence="5">
    <location>
        <begin position="168"/>
        <end position="186"/>
    </location>
</feature>
<dbReference type="RefSeq" id="WP_243802125.1">
    <property type="nucleotide sequence ID" value="NZ_CP094669.1"/>
</dbReference>
<proteinExistence type="predicted"/>
<feature type="transmembrane region" description="Helical" evidence="5">
    <location>
        <begin position="367"/>
        <end position="385"/>
    </location>
</feature>
<feature type="transmembrane region" description="Helical" evidence="5">
    <location>
        <begin position="307"/>
        <end position="327"/>
    </location>
</feature>